<dbReference type="RefSeq" id="WP_024313916.1">
    <property type="nucleotide sequence ID" value="NZ_ATTO01000007.1"/>
</dbReference>
<dbReference type="Proteomes" id="UP000019443">
    <property type="component" value="Chromosome"/>
</dbReference>
<name>W6RE89_9HYPH</name>
<dbReference type="CDD" id="cd06532">
    <property type="entry name" value="Glyco_transf_25"/>
    <property type="match status" value="1"/>
</dbReference>
<organism evidence="2 3">
    <name type="scientific">Rhizobium favelukesii</name>
    <dbReference type="NCBI Taxonomy" id="348824"/>
    <lineage>
        <taxon>Bacteria</taxon>
        <taxon>Pseudomonadati</taxon>
        <taxon>Pseudomonadota</taxon>
        <taxon>Alphaproteobacteria</taxon>
        <taxon>Hyphomicrobiales</taxon>
        <taxon>Rhizobiaceae</taxon>
        <taxon>Rhizobium/Agrobacterium group</taxon>
        <taxon>Rhizobium</taxon>
    </lineage>
</organism>
<evidence type="ECO:0000313" key="3">
    <source>
        <dbReference type="Proteomes" id="UP000019443"/>
    </source>
</evidence>
<sequence>MNILIISRRSEHERRHFQSQQMARLGLEYRFLDAFEASDLSPEDCQGAANNWPSPTLRQDIACFTSHRMAWNAVVERNEKTIILEDDAVLSSDIGDVITTIRDRDDDWNCVYDLEFVPQPHIVAKSPLWIDDRTGHKATRVFQNRLGLAGYVIGPRAATRMLEDTRTYALVDAHFWHRSWVTALQIEPAPVVQLRFIGDSTVRAAPFLRTSEDDAFRPKSKLRKHFMRLRLELVKARNLMRAAHFRSEKRQIHMDRAKFTLAPDHDKV</sequence>
<dbReference type="HOGENOM" id="CLU_071269_1_1_5"/>
<dbReference type="Pfam" id="PF01755">
    <property type="entry name" value="Glyco_transf_25"/>
    <property type="match status" value="1"/>
</dbReference>
<dbReference type="InterPro" id="IPR002654">
    <property type="entry name" value="Glyco_trans_25"/>
</dbReference>
<dbReference type="EMBL" id="HG916852">
    <property type="protein sequence ID" value="CDM58625.1"/>
    <property type="molecule type" value="Genomic_DNA"/>
</dbReference>
<protein>
    <submittedName>
        <fullName evidence="2">Lacto-N-neotetraose biosynthesis glycosyltransferase lgtE</fullName>
        <ecNumber evidence="2">2.-.-.-</ecNumber>
    </submittedName>
</protein>
<dbReference type="PATRIC" id="fig|348824.6.peg.3206"/>
<keyword evidence="3" id="KW-1185">Reference proteome</keyword>
<dbReference type="eggNOG" id="COG3306">
    <property type="taxonomic scope" value="Bacteria"/>
</dbReference>
<keyword evidence="2" id="KW-0808">Transferase</keyword>
<accession>W6RE89</accession>
<feature type="domain" description="Glycosyl transferase family 25" evidence="1">
    <location>
        <begin position="2"/>
        <end position="170"/>
    </location>
</feature>
<dbReference type="KEGG" id="rhl:LPU83_2974"/>
<proteinExistence type="predicted"/>
<gene>
    <name evidence="2" type="primary">lgtE</name>
    <name evidence="2" type="ORF">LPU83_2974</name>
</gene>
<dbReference type="GO" id="GO:0016740">
    <property type="term" value="F:transferase activity"/>
    <property type="evidence" value="ECO:0007669"/>
    <property type="project" value="UniProtKB-KW"/>
</dbReference>
<reference evidence="2" key="1">
    <citation type="submission" date="2013-11" db="EMBL/GenBank/DDBJ databases">
        <title>Draft genome sequence of the broad-host-range Rhizobium sp. LPU83 strain, a member of the low-genetic diversity Oregon-like Rhizobium sp. group.</title>
        <authorList>
            <person name="Wibberg D."/>
            <person name="Puehler A."/>
            <person name="Schlueter A."/>
        </authorList>
    </citation>
    <scope>NUCLEOTIDE SEQUENCE [LARGE SCALE GENOMIC DNA]</scope>
    <source>
        <strain evidence="2">LPU83</strain>
    </source>
</reference>
<dbReference type="AlphaFoldDB" id="W6RE89"/>
<dbReference type="EC" id="2.-.-.-" evidence="2"/>
<evidence type="ECO:0000259" key="1">
    <source>
        <dbReference type="Pfam" id="PF01755"/>
    </source>
</evidence>
<evidence type="ECO:0000313" key="2">
    <source>
        <dbReference type="EMBL" id="CDM58625.1"/>
    </source>
</evidence>